<keyword evidence="1" id="KW-1133">Transmembrane helix</keyword>
<proteinExistence type="predicted"/>
<reference evidence="2" key="1">
    <citation type="journal article" date="2014" name="Int. J. Syst. Evol. Microbiol.">
        <title>Complete genome sequence of Corynebacterium casei LMG S-19264T (=DSM 44701T), isolated from a smear-ripened cheese.</title>
        <authorList>
            <consortium name="US DOE Joint Genome Institute (JGI-PGF)"/>
            <person name="Walter F."/>
            <person name="Albersmeier A."/>
            <person name="Kalinowski J."/>
            <person name="Ruckert C."/>
        </authorList>
    </citation>
    <scope>NUCLEOTIDE SEQUENCE</scope>
    <source>
        <strain evidence="2">CGMCC 4.7272</strain>
    </source>
</reference>
<evidence type="ECO:0000313" key="2">
    <source>
        <dbReference type="EMBL" id="GGJ70427.1"/>
    </source>
</evidence>
<sequence length="52" mass="5277">MNNANGGGLDARTALLLLAGGIGTYIAFLHPAFGVAILVGISVMTTLHVLLK</sequence>
<reference evidence="2" key="2">
    <citation type="submission" date="2020-09" db="EMBL/GenBank/DDBJ databases">
        <authorList>
            <person name="Sun Q."/>
            <person name="Zhou Y."/>
        </authorList>
    </citation>
    <scope>NUCLEOTIDE SEQUENCE</scope>
    <source>
        <strain evidence="2">CGMCC 4.7272</strain>
    </source>
</reference>
<name>A0A917PBZ4_9ACTN</name>
<evidence type="ECO:0000256" key="1">
    <source>
        <dbReference type="SAM" id="Phobius"/>
    </source>
</evidence>
<comment type="caution">
    <text evidence="2">The sequence shown here is derived from an EMBL/GenBank/DDBJ whole genome shotgun (WGS) entry which is preliminary data.</text>
</comment>
<dbReference type="EMBL" id="BMMU01000060">
    <property type="protein sequence ID" value="GGJ70427.1"/>
    <property type="molecule type" value="Genomic_DNA"/>
</dbReference>
<feature type="transmembrane region" description="Helical" evidence="1">
    <location>
        <begin position="25"/>
        <end position="51"/>
    </location>
</feature>
<keyword evidence="1" id="KW-0812">Transmembrane</keyword>
<keyword evidence="1" id="KW-0472">Membrane</keyword>
<dbReference type="AlphaFoldDB" id="A0A917PBZ4"/>
<protein>
    <submittedName>
        <fullName evidence="2">Uncharacterized protein</fullName>
    </submittedName>
</protein>
<keyword evidence="3" id="KW-1185">Reference proteome</keyword>
<dbReference type="RefSeq" id="WP_189152218.1">
    <property type="nucleotide sequence ID" value="NZ_BAABER010000064.1"/>
</dbReference>
<evidence type="ECO:0000313" key="3">
    <source>
        <dbReference type="Proteomes" id="UP000625682"/>
    </source>
</evidence>
<organism evidence="2 3">
    <name type="scientific">Streptomyces lacrimifluminis</name>
    <dbReference type="NCBI Taxonomy" id="1500077"/>
    <lineage>
        <taxon>Bacteria</taxon>
        <taxon>Bacillati</taxon>
        <taxon>Actinomycetota</taxon>
        <taxon>Actinomycetes</taxon>
        <taxon>Kitasatosporales</taxon>
        <taxon>Streptomycetaceae</taxon>
        <taxon>Streptomyces</taxon>
    </lineage>
</organism>
<dbReference type="Proteomes" id="UP000625682">
    <property type="component" value="Unassembled WGS sequence"/>
</dbReference>
<accession>A0A917PBZ4</accession>
<gene>
    <name evidence="2" type="ORF">GCM10012282_79080</name>
</gene>